<dbReference type="PANTHER" id="PTHR43252:SF2">
    <property type="entry name" value="TRANSCRIPTION REGULATOR, PADR-LIKE FAMILY"/>
    <property type="match status" value="1"/>
</dbReference>
<dbReference type="CDD" id="cd00090">
    <property type="entry name" value="HTH_ARSR"/>
    <property type="match status" value="1"/>
</dbReference>
<dbReference type="InterPro" id="IPR005149">
    <property type="entry name" value="Tscrpt_reg_PadR_N"/>
</dbReference>
<feature type="domain" description="Transcription regulator PadR N-terminal" evidence="2">
    <location>
        <begin position="56"/>
        <end position="122"/>
    </location>
</feature>
<sequence>MSGSFLGDAFGGRGGNNTPGWPMSNILEGLEQLRTQFEQKTGSTPRMNKGDVRSAVLSLLLEQPMHGYQIIREIEDRSGGSWKPSPGSVYPTLQLLTDEGLVQAEESNGRKTYSLTAEGRAAAGDETTERSAPWESAGSRDSGRMTALPKAGVELAQAAAQVARTGNKEQVQQAVEILDEARRKLYSILAQG</sequence>
<accession>A0A1G6LD57</accession>
<feature type="region of interest" description="Disordered" evidence="1">
    <location>
        <begin position="1"/>
        <end position="22"/>
    </location>
</feature>
<evidence type="ECO:0000259" key="2">
    <source>
        <dbReference type="Pfam" id="PF03551"/>
    </source>
</evidence>
<dbReference type="InterPro" id="IPR011991">
    <property type="entry name" value="ArsR-like_HTH"/>
</dbReference>
<dbReference type="RefSeq" id="WP_058232452.1">
    <property type="nucleotide sequence ID" value="NZ_FMYG01000004.1"/>
</dbReference>
<dbReference type="InterPro" id="IPR036388">
    <property type="entry name" value="WH-like_DNA-bd_sf"/>
</dbReference>
<evidence type="ECO:0000313" key="3">
    <source>
        <dbReference type="EMBL" id="SDC40715.1"/>
    </source>
</evidence>
<name>A0A1G6LD57_9MICO</name>
<dbReference type="STRING" id="993073.AS029_10140"/>
<dbReference type="Proteomes" id="UP000183203">
    <property type="component" value="Unassembled WGS sequence"/>
</dbReference>
<dbReference type="InterPro" id="IPR036390">
    <property type="entry name" value="WH_DNA-bd_sf"/>
</dbReference>
<reference evidence="3 4" key="1">
    <citation type="submission" date="2016-09" db="EMBL/GenBank/DDBJ databases">
        <authorList>
            <person name="Capua I."/>
            <person name="De Benedictis P."/>
            <person name="Joannis T."/>
            <person name="Lombin L.H."/>
            <person name="Cattoli G."/>
        </authorList>
    </citation>
    <scope>NUCLEOTIDE SEQUENCE [LARGE SCALE GENOMIC DNA]</scope>
    <source>
        <strain evidence="3 4">NIO-1002</strain>
    </source>
</reference>
<feature type="region of interest" description="Disordered" evidence="1">
    <location>
        <begin position="105"/>
        <end position="145"/>
    </location>
</feature>
<protein>
    <submittedName>
        <fullName evidence="3">DNA-binding transcriptional regulator, PadR family</fullName>
    </submittedName>
</protein>
<keyword evidence="3" id="KW-0238">DNA-binding</keyword>
<dbReference type="SUPFAM" id="SSF46785">
    <property type="entry name" value="Winged helix' DNA-binding domain"/>
    <property type="match status" value="1"/>
</dbReference>
<gene>
    <name evidence="3" type="ORF">SAMN05216418_2295</name>
</gene>
<evidence type="ECO:0000313" key="4">
    <source>
        <dbReference type="Proteomes" id="UP000183203"/>
    </source>
</evidence>
<dbReference type="Pfam" id="PF03551">
    <property type="entry name" value="PadR"/>
    <property type="match status" value="1"/>
</dbReference>
<dbReference type="GO" id="GO:0003677">
    <property type="term" value="F:DNA binding"/>
    <property type="evidence" value="ECO:0007669"/>
    <property type="project" value="UniProtKB-KW"/>
</dbReference>
<dbReference type="AlphaFoldDB" id="A0A1G6LD57"/>
<dbReference type="Gene3D" id="1.10.10.10">
    <property type="entry name" value="Winged helix-like DNA-binding domain superfamily/Winged helix DNA-binding domain"/>
    <property type="match status" value="1"/>
</dbReference>
<dbReference type="PANTHER" id="PTHR43252">
    <property type="entry name" value="TRANSCRIPTIONAL REGULATOR YQJI"/>
    <property type="match status" value="1"/>
</dbReference>
<evidence type="ECO:0000256" key="1">
    <source>
        <dbReference type="SAM" id="MobiDB-lite"/>
    </source>
</evidence>
<dbReference type="OrthoDB" id="1683430at2"/>
<dbReference type="EMBL" id="FMYG01000004">
    <property type="protein sequence ID" value="SDC40715.1"/>
    <property type="molecule type" value="Genomic_DNA"/>
</dbReference>
<organism evidence="3 4">
    <name type="scientific">Microbacterium enclense</name>
    <dbReference type="NCBI Taxonomy" id="993073"/>
    <lineage>
        <taxon>Bacteria</taxon>
        <taxon>Bacillati</taxon>
        <taxon>Actinomycetota</taxon>
        <taxon>Actinomycetes</taxon>
        <taxon>Micrococcales</taxon>
        <taxon>Microbacteriaceae</taxon>
        <taxon>Microbacterium</taxon>
    </lineage>
</organism>
<proteinExistence type="predicted"/>